<dbReference type="Pfam" id="PF05013">
    <property type="entry name" value="FGase"/>
    <property type="match status" value="1"/>
</dbReference>
<dbReference type="EMBL" id="JBEPBX010000008">
    <property type="protein sequence ID" value="MER6614007.1"/>
    <property type="molecule type" value="Genomic_DNA"/>
</dbReference>
<name>A0ABV1UTI7_9ACTN</name>
<comment type="caution">
    <text evidence="1">The sequence shown here is derived from an EMBL/GenBank/DDBJ whole genome shotgun (WGS) entry which is preliminary data.</text>
</comment>
<dbReference type="Proteomes" id="UP001445472">
    <property type="component" value="Unassembled WGS sequence"/>
</dbReference>
<dbReference type="InterPro" id="IPR007709">
    <property type="entry name" value="N-FG_amidohydro"/>
</dbReference>
<dbReference type="RefSeq" id="WP_351975940.1">
    <property type="nucleotide sequence ID" value="NZ_JBEPBX010000008.1"/>
</dbReference>
<dbReference type="Gene3D" id="3.40.630.40">
    <property type="entry name" value="Zn-dependent exopeptidases"/>
    <property type="match status" value="1"/>
</dbReference>
<sequence length="271" mass="28897">MKETPASFRLLPGAPDSPVILHVPHSSRAVPADVRGGIVLDDRALELELDHITDSHTAEIAAEGAAAAGVTPWRFVNQLSRLVIDPERFPDEREEMLTVGMGAVYTRTTHREELRPADADPQALIDRYFHPYAAAMTKAVDGRLDAVGRAVVIDVHSYPTERLPYELHGEGPRPPICLGTDSFHTPPELLAAARKAFAGFGGTGLDSPFAGAYVPLKHYREDRRVGALMIEIRRDVYMSEPGGPAGAGAGALAKALAELVDAVGAGTPAGS</sequence>
<evidence type="ECO:0000313" key="1">
    <source>
        <dbReference type="EMBL" id="MER6614007.1"/>
    </source>
</evidence>
<proteinExistence type="predicted"/>
<protein>
    <submittedName>
        <fullName evidence="1">N-formylglutamate amidohydrolase</fullName>
    </submittedName>
</protein>
<gene>
    <name evidence="1" type="ORF">ABT276_11590</name>
</gene>
<keyword evidence="2" id="KW-1185">Reference proteome</keyword>
<dbReference type="SUPFAM" id="SSF53187">
    <property type="entry name" value="Zn-dependent exopeptidases"/>
    <property type="match status" value="1"/>
</dbReference>
<reference evidence="1 2" key="1">
    <citation type="submission" date="2024-06" db="EMBL/GenBank/DDBJ databases">
        <title>The Natural Products Discovery Center: Release of the First 8490 Sequenced Strains for Exploring Actinobacteria Biosynthetic Diversity.</title>
        <authorList>
            <person name="Kalkreuter E."/>
            <person name="Kautsar S.A."/>
            <person name="Yang D."/>
            <person name="Bader C.D."/>
            <person name="Teijaro C.N."/>
            <person name="Fluegel L."/>
            <person name="Davis C.M."/>
            <person name="Simpson J.R."/>
            <person name="Lauterbach L."/>
            <person name="Steele A.D."/>
            <person name="Gui C."/>
            <person name="Meng S."/>
            <person name="Li G."/>
            <person name="Viehrig K."/>
            <person name="Ye F."/>
            <person name="Su P."/>
            <person name="Kiefer A.F."/>
            <person name="Nichols A."/>
            <person name="Cepeda A.J."/>
            <person name="Yan W."/>
            <person name="Fan B."/>
            <person name="Jiang Y."/>
            <person name="Adhikari A."/>
            <person name="Zheng C.-J."/>
            <person name="Schuster L."/>
            <person name="Cowan T.M."/>
            <person name="Smanski M.J."/>
            <person name="Chevrette M.G."/>
            <person name="De Carvalho L.P.S."/>
            <person name="Shen B."/>
        </authorList>
    </citation>
    <scope>NUCLEOTIDE SEQUENCE [LARGE SCALE GENOMIC DNA]</scope>
    <source>
        <strain evidence="1 2">NPDC000837</strain>
    </source>
</reference>
<accession>A0ABV1UTI7</accession>
<evidence type="ECO:0000313" key="2">
    <source>
        <dbReference type="Proteomes" id="UP001445472"/>
    </source>
</evidence>
<organism evidence="1 2">
    <name type="scientific">Streptomyces xantholiticus</name>
    <dbReference type="NCBI Taxonomy" id="68285"/>
    <lineage>
        <taxon>Bacteria</taxon>
        <taxon>Bacillati</taxon>
        <taxon>Actinomycetota</taxon>
        <taxon>Actinomycetes</taxon>
        <taxon>Kitasatosporales</taxon>
        <taxon>Streptomycetaceae</taxon>
        <taxon>Streptomyces</taxon>
    </lineage>
</organism>